<dbReference type="PANTHER" id="PTHR43199:SF6">
    <property type="entry name" value="GLUTATHIONE HYDROLASE PROENZYME"/>
    <property type="match status" value="1"/>
</dbReference>
<feature type="active site" description="Nucleophile" evidence="5">
    <location>
        <position position="358"/>
    </location>
</feature>
<comment type="catalytic activity">
    <reaction evidence="1 7">
        <text>an S-substituted glutathione + H2O = an S-substituted L-cysteinylglycine + L-glutamate</text>
        <dbReference type="Rhea" id="RHEA:59468"/>
        <dbReference type="ChEBI" id="CHEBI:15377"/>
        <dbReference type="ChEBI" id="CHEBI:29985"/>
        <dbReference type="ChEBI" id="CHEBI:90779"/>
        <dbReference type="ChEBI" id="CHEBI:143103"/>
        <dbReference type="EC" id="3.4.19.13"/>
    </reaction>
</comment>
<evidence type="ECO:0000313" key="10">
    <source>
        <dbReference type="Proteomes" id="UP000238220"/>
    </source>
</evidence>
<dbReference type="GO" id="GO:0103068">
    <property type="term" value="F:leukotriene C4 gamma-glutamyl transferase activity"/>
    <property type="evidence" value="ECO:0007669"/>
    <property type="project" value="UniProtKB-EC"/>
</dbReference>
<comment type="caution">
    <text evidence="9">The sequence shown here is derived from an EMBL/GenBank/DDBJ whole genome shotgun (WGS) entry which is preliminary data.</text>
</comment>
<dbReference type="Pfam" id="PF01019">
    <property type="entry name" value="G_glu_transpept"/>
    <property type="match status" value="1"/>
</dbReference>
<keyword evidence="3 7" id="KW-0012">Acyltransferase</keyword>
<keyword evidence="7" id="KW-0378">Hydrolase</keyword>
<comment type="catalytic activity">
    <reaction evidence="2 7">
        <text>glutathione + H2O = L-cysteinylglycine + L-glutamate</text>
        <dbReference type="Rhea" id="RHEA:28807"/>
        <dbReference type="ChEBI" id="CHEBI:15377"/>
        <dbReference type="ChEBI" id="CHEBI:29985"/>
        <dbReference type="ChEBI" id="CHEBI:57925"/>
        <dbReference type="ChEBI" id="CHEBI:61694"/>
        <dbReference type="EC" id="3.4.19.13"/>
    </reaction>
</comment>
<dbReference type="GO" id="GO:0006751">
    <property type="term" value="P:glutathione catabolic process"/>
    <property type="evidence" value="ECO:0007669"/>
    <property type="project" value="UniProtKB-UniRule"/>
</dbReference>
<comment type="subunit">
    <text evidence="7">This enzyme consists of two polypeptide chains, which are synthesized in precursor form from a single polypeptide.</text>
</comment>
<protein>
    <recommendedName>
        <fullName evidence="7">Glutathione hydrolase proenzyme</fullName>
        <ecNumber evidence="7">2.3.2.2</ecNumber>
        <ecNumber evidence="7">3.4.19.13</ecNumber>
    </recommendedName>
    <component>
        <recommendedName>
            <fullName evidence="7">Glutathione hydrolase large chain</fullName>
        </recommendedName>
    </component>
    <component>
        <recommendedName>
            <fullName evidence="7">Glutathione hydrolase small chain</fullName>
        </recommendedName>
    </component>
</protein>
<feature type="binding site" evidence="6">
    <location>
        <begin position="429"/>
        <end position="430"/>
    </location>
    <ligand>
        <name>L-glutamate</name>
        <dbReference type="ChEBI" id="CHEBI:29985"/>
    </ligand>
</feature>
<dbReference type="RefSeq" id="WP_104228917.1">
    <property type="nucleotide sequence ID" value="NZ_PSNW01000001.1"/>
</dbReference>
<comment type="PTM">
    <text evidence="7">Cleaved by autocatalysis into a large and a small subunit.</text>
</comment>
<sequence length="557" mass="58344">MKRAVFLLLCGLVLPARSAELPGDACATAHPLATEACLEVLREGGNAFDAVVAASAAIAVTEPTGSGLGGGGFWLLHRDEDGGETFVDGRETAPAAATETMFQSADGKAVAERSRDGALGAGIPGEPAALVHIADTYGRLPLAQLLEPAIRYAADGFVVDAKLAATIQGNLSRLSPAARDILAPDGRPLQAGDTLRQPDLARVLKALARRGMAGFYEGEVARKLVAGVRAAGGIWTEEDLRRYRVVERAPLVTWFREYRIVTAPPPSAGGIGLAQIFQQLEALGWKDDGSTASRHLMIEAMRRAYRDRASYLGDPDFVDIPVGRLSSRDHALQLAASIRPDRATPSAALPPPSEGGNTTHISVIDREGNRAAATLSINLPFGSGFVVPGTGLFLNDEMDDFSAATAASNAYGLIGSVPNRVAPGKRPLSSMTPTFVEGPRGALVIGTPGGSRIITMVALGILGWIDGLTAAQVAALPRYHHQYLPDTVQFEPGALPEAQQAQLRAMGHVLKQLGPDSLNLVPGSYGNLQLVSWDPKGGKLDAAADPRAVGAGTVQPR</sequence>
<reference evidence="9 10" key="1">
    <citation type="submission" date="2018-02" db="EMBL/GenBank/DDBJ databases">
        <title>Genome sequencing of Solimonas sp. HR-BB.</title>
        <authorList>
            <person name="Lee Y."/>
            <person name="Jeon C.O."/>
        </authorList>
    </citation>
    <scope>NUCLEOTIDE SEQUENCE [LARGE SCALE GENOMIC DNA]</scope>
    <source>
        <strain evidence="9 10">HR-BB</strain>
    </source>
</reference>
<dbReference type="GO" id="GO:0036374">
    <property type="term" value="F:glutathione hydrolase activity"/>
    <property type="evidence" value="ECO:0007669"/>
    <property type="project" value="UniProtKB-UniRule"/>
</dbReference>
<dbReference type="EMBL" id="PSNW01000001">
    <property type="protein sequence ID" value="PPE75952.1"/>
    <property type="molecule type" value="Genomic_DNA"/>
</dbReference>
<evidence type="ECO:0000256" key="4">
    <source>
        <dbReference type="ARBA" id="ARBA00047417"/>
    </source>
</evidence>
<keyword evidence="10" id="KW-1185">Reference proteome</keyword>
<dbReference type="Gene3D" id="3.60.20.40">
    <property type="match status" value="1"/>
</dbReference>
<dbReference type="AlphaFoldDB" id="A0A2S5TLX0"/>
<dbReference type="InterPro" id="IPR000101">
    <property type="entry name" value="GGT_peptidase"/>
</dbReference>
<evidence type="ECO:0000256" key="3">
    <source>
        <dbReference type="ARBA" id="ARBA00023315"/>
    </source>
</evidence>
<keyword evidence="7 9" id="KW-0808">Transferase</keyword>
<feature type="signal peptide" evidence="8">
    <location>
        <begin position="1"/>
        <end position="18"/>
    </location>
</feature>
<feature type="chain" id="PRO_5015465754" description="Glutathione hydrolase proenzyme" evidence="8">
    <location>
        <begin position="19"/>
        <end position="557"/>
    </location>
</feature>
<dbReference type="InterPro" id="IPR043138">
    <property type="entry name" value="GGT_lsub"/>
</dbReference>
<comment type="catalytic activity">
    <reaction evidence="4 7">
        <text>an N-terminal (5-L-glutamyl)-[peptide] + an alpha-amino acid = 5-L-glutamyl amino acid + an N-terminal L-alpha-aminoacyl-[peptide]</text>
        <dbReference type="Rhea" id="RHEA:23904"/>
        <dbReference type="Rhea" id="RHEA-COMP:9780"/>
        <dbReference type="Rhea" id="RHEA-COMP:9795"/>
        <dbReference type="ChEBI" id="CHEBI:77644"/>
        <dbReference type="ChEBI" id="CHEBI:78597"/>
        <dbReference type="ChEBI" id="CHEBI:78599"/>
        <dbReference type="ChEBI" id="CHEBI:78608"/>
        <dbReference type="EC" id="2.3.2.2"/>
    </reaction>
</comment>
<dbReference type="OrthoDB" id="5297205at2"/>
<dbReference type="InterPro" id="IPR029055">
    <property type="entry name" value="Ntn_hydrolases_N"/>
</dbReference>
<organism evidence="9 10">
    <name type="scientific">Solimonas fluminis</name>
    <dbReference type="NCBI Taxonomy" id="2086571"/>
    <lineage>
        <taxon>Bacteria</taxon>
        <taxon>Pseudomonadati</taxon>
        <taxon>Pseudomonadota</taxon>
        <taxon>Gammaproteobacteria</taxon>
        <taxon>Nevskiales</taxon>
        <taxon>Nevskiaceae</taxon>
        <taxon>Solimonas</taxon>
    </lineage>
</organism>
<dbReference type="PANTHER" id="PTHR43199">
    <property type="entry name" value="GLUTATHIONE HYDROLASE"/>
    <property type="match status" value="1"/>
</dbReference>
<comment type="similarity">
    <text evidence="7">Belongs to the gamma-glutamyltransferase family.</text>
</comment>
<proteinExistence type="inferred from homology"/>
<feature type="binding site" evidence="6">
    <location>
        <position position="450"/>
    </location>
    <ligand>
        <name>L-glutamate</name>
        <dbReference type="ChEBI" id="CHEBI:29985"/>
    </ligand>
</feature>
<evidence type="ECO:0000313" key="9">
    <source>
        <dbReference type="EMBL" id="PPE75952.1"/>
    </source>
</evidence>
<dbReference type="SUPFAM" id="SSF56235">
    <property type="entry name" value="N-terminal nucleophile aminohydrolases (Ntn hydrolases)"/>
    <property type="match status" value="1"/>
</dbReference>
<keyword evidence="8" id="KW-0732">Signal</keyword>
<dbReference type="EC" id="3.4.19.13" evidence="7"/>
<accession>A0A2S5TLX0</accession>
<evidence type="ECO:0000256" key="6">
    <source>
        <dbReference type="PIRSR" id="PIRSR600101-2"/>
    </source>
</evidence>
<dbReference type="Proteomes" id="UP000238220">
    <property type="component" value="Unassembled WGS sequence"/>
</dbReference>
<dbReference type="GO" id="GO:0006750">
    <property type="term" value="P:glutathione biosynthetic process"/>
    <property type="evidence" value="ECO:0007669"/>
    <property type="project" value="UniProtKB-KW"/>
</dbReference>
<dbReference type="InterPro" id="IPR051792">
    <property type="entry name" value="GGT_bact"/>
</dbReference>
<comment type="pathway">
    <text evidence="7">Sulfur metabolism; glutathione metabolism.</text>
</comment>
<feature type="binding site" evidence="6">
    <location>
        <position position="90"/>
    </location>
    <ligand>
        <name>L-glutamate</name>
        <dbReference type="ChEBI" id="CHEBI:29985"/>
    </ligand>
</feature>
<dbReference type="EC" id="2.3.2.2" evidence="7"/>
<keyword evidence="7" id="KW-0865">Zymogen</keyword>
<dbReference type="UniPathway" id="UPA00204"/>
<dbReference type="Gene3D" id="1.10.246.130">
    <property type="match status" value="1"/>
</dbReference>
<evidence type="ECO:0000256" key="8">
    <source>
        <dbReference type="SAM" id="SignalP"/>
    </source>
</evidence>
<evidence type="ECO:0000256" key="2">
    <source>
        <dbReference type="ARBA" id="ARBA00001089"/>
    </source>
</evidence>
<name>A0A2S5TLX0_9GAMM</name>
<keyword evidence="7" id="KW-0317">Glutathione biosynthesis</keyword>
<evidence type="ECO:0000256" key="5">
    <source>
        <dbReference type="PIRSR" id="PIRSR600101-1"/>
    </source>
</evidence>
<feature type="binding site" evidence="6">
    <location>
        <begin position="376"/>
        <end position="378"/>
    </location>
    <ligand>
        <name>L-glutamate</name>
        <dbReference type="ChEBI" id="CHEBI:29985"/>
    </ligand>
</feature>
<dbReference type="PRINTS" id="PR01210">
    <property type="entry name" value="GGTRANSPTASE"/>
</dbReference>
<dbReference type="InterPro" id="IPR043137">
    <property type="entry name" value="GGT_ssub_C"/>
</dbReference>
<evidence type="ECO:0000256" key="1">
    <source>
        <dbReference type="ARBA" id="ARBA00001049"/>
    </source>
</evidence>
<feature type="binding site" evidence="6">
    <location>
        <position position="400"/>
    </location>
    <ligand>
        <name>L-glutamate</name>
        <dbReference type="ChEBI" id="CHEBI:29985"/>
    </ligand>
</feature>
<dbReference type="NCBIfam" id="TIGR00066">
    <property type="entry name" value="g_glut_trans"/>
    <property type="match status" value="1"/>
</dbReference>
<gene>
    <name evidence="9" type="primary">ggt</name>
    <name evidence="9" type="ORF">C3942_03460</name>
</gene>
<evidence type="ECO:0000256" key="7">
    <source>
        <dbReference type="RuleBase" id="RU368036"/>
    </source>
</evidence>